<dbReference type="AlphaFoldDB" id="A0A4Y7KC69"/>
<protein>
    <recommendedName>
        <fullName evidence="6">Protein kinase domain-containing protein</fullName>
    </recommendedName>
</protein>
<evidence type="ECO:0000256" key="3">
    <source>
        <dbReference type="ARBA" id="ARBA00022741"/>
    </source>
</evidence>
<organism evidence="7 8">
    <name type="scientific">Papaver somniferum</name>
    <name type="common">Opium poppy</name>
    <dbReference type="NCBI Taxonomy" id="3469"/>
    <lineage>
        <taxon>Eukaryota</taxon>
        <taxon>Viridiplantae</taxon>
        <taxon>Streptophyta</taxon>
        <taxon>Embryophyta</taxon>
        <taxon>Tracheophyta</taxon>
        <taxon>Spermatophyta</taxon>
        <taxon>Magnoliopsida</taxon>
        <taxon>Ranunculales</taxon>
        <taxon>Papaveraceae</taxon>
        <taxon>Papaveroideae</taxon>
        <taxon>Papaver</taxon>
    </lineage>
</organism>
<feature type="domain" description="Protein kinase" evidence="6">
    <location>
        <begin position="1"/>
        <end position="221"/>
    </location>
</feature>
<evidence type="ECO:0000256" key="1">
    <source>
        <dbReference type="ARBA" id="ARBA00006529"/>
    </source>
</evidence>
<evidence type="ECO:0000256" key="2">
    <source>
        <dbReference type="ARBA" id="ARBA00022679"/>
    </source>
</evidence>
<dbReference type="EMBL" id="CM010721">
    <property type="protein sequence ID" value="RZC70426.1"/>
    <property type="molecule type" value="Genomic_DNA"/>
</dbReference>
<dbReference type="PROSITE" id="PS50011">
    <property type="entry name" value="PROTEIN_KINASE_DOM"/>
    <property type="match status" value="1"/>
</dbReference>
<reference evidence="7 8" key="1">
    <citation type="journal article" date="2018" name="Science">
        <title>The opium poppy genome and morphinan production.</title>
        <authorList>
            <person name="Guo L."/>
            <person name="Winzer T."/>
            <person name="Yang X."/>
            <person name="Li Y."/>
            <person name="Ning Z."/>
            <person name="He Z."/>
            <person name="Teodor R."/>
            <person name="Lu Y."/>
            <person name="Bowser T.A."/>
            <person name="Graham I.A."/>
            <person name="Ye K."/>
        </authorList>
    </citation>
    <scope>NUCLEOTIDE SEQUENCE [LARGE SCALE GENOMIC DNA]</scope>
    <source>
        <strain evidence="8">cv. HN1</strain>
        <tissue evidence="7">Leaves</tissue>
    </source>
</reference>
<keyword evidence="3" id="KW-0547">Nucleotide-binding</keyword>
<dbReference type="GO" id="GO:0004709">
    <property type="term" value="F:MAP kinase kinase kinase activity"/>
    <property type="evidence" value="ECO:0007669"/>
    <property type="project" value="TreeGrafter"/>
</dbReference>
<proteinExistence type="inferred from homology"/>
<keyword evidence="8" id="KW-1185">Reference proteome</keyword>
<dbReference type="Pfam" id="PF00069">
    <property type="entry name" value="Pkinase"/>
    <property type="match status" value="1"/>
</dbReference>
<dbReference type="PANTHER" id="PTHR48016">
    <property type="entry name" value="MAP KINASE KINASE KINASE SSK2-RELATED-RELATED"/>
    <property type="match status" value="1"/>
</dbReference>
<name>A0A4Y7KC69_PAPSO</name>
<accession>A0A4Y7KC69</accession>
<gene>
    <name evidence="7" type="ORF">C5167_033596</name>
</gene>
<evidence type="ECO:0000259" key="6">
    <source>
        <dbReference type="PROSITE" id="PS50011"/>
    </source>
</evidence>
<dbReference type="InterPro" id="IPR050538">
    <property type="entry name" value="MAP_kinase_kinase_kinase"/>
</dbReference>
<evidence type="ECO:0000313" key="8">
    <source>
        <dbReference type="Proteomes" id="UP000316621"/>
    </source>
</evidence>
<dbReference type="SMART" id="SM00220">
    <property type="entry name" value="S_TKc"/>
    <property type="match status" value="1"/>
</dbReference>
<dbReference type="Gene3D" id="1.10.510.10">
    <property type="entry name" value="Transferase(Phosphotransferase) domain 1"/>
    <property type="match status" value="1"/>
</dbReference>
<keyword evidence="5" id="KW-0067">ATP-binding</keyword>
<dbReference type="GO" id="GO:0005524">
    <property type="term" value="F:ATP binding"/>
    <property type="evidence" value="ECO:0007669"/>
    <property type="project" value="UniProtKB-KW"/>
</dbReference>
<keyword evidence="4" id="KW-0418">Kinase</keyword>
<keyword evidence="2" id="KW-0808">Transferase</keyword>
<dbReference type="SUPFAM" id="SSF56112">
    <property type="entry name" value="Protein kinase-like (PK-like)"/>
    <property type="match status" value="1"/>
</dbReference>
<evidence type="ECO:0000256" key="4">
    <source>
        <dbReference type="ARBA" id="ARBA00022777"/>
    </source>
</evidence>
<dbReference type="PANTHER" id="PTHR48016:SF56">
    <property type="entry name" value="MAPKK KINASE"/>
    <property type="match status" value="1"/>
</dbReference>
<dbReference type="Gramene" id="RZC70426">
    <property type="protein sequence ID" value="RZC70426"/>
    <property type="gene ID" value="C5167_033596"/>
</dbReference>
<evidence type="ECO:0000313" key="7">
    <source>
        <dbReference type="EMBL" id="RZC70426.1"/>
    </source>
</evidence>
<dbReference type="InterPro" id="IPR000719">
    <property type="entry name" value="Prot_kinase_dom"/>
</dbReference>
<comment type="similarity">
    <text evidence="1">Belongs to the protein kinase superfamily. STE Ser/Thr protein kinase family. MAP kinase kinase kinase subfamily.</text>
</comment>
<dbReference type="InterPro" id="IPR011009">
    <property type="entry name" value="Kinase-like_dom_sf"/>
</dbReference>
<evidence type="ECO:0000256" key="5">
    <source>
        <dbReference type="ARBA" id="ARBA00022840"/>
    </source>
</evidence>
<sequence>MGCVKIDDLLIMVQQWESVVQQWIDCLRHEPIANLLQIPSGVSQVIRKYTKQMLLGLEYLHKNGITHRDIKITMVVSSLLTLEQVVELATISGAKSMKGTPYWMAPEVILQTGHSFSADIWSFGCTMIEMATGKPPWSRQFQEVAALFHIGTTKSHPPIPEHLSITTCTREGMNKISLTGCDARIFCLWVRIAKRRTVQQVLKLIPKEMDGERFEDAHACVCRCIGGCNDAENANSDSDLEVVADSVTVNLRCPWQCPICIKNYTLEHMIIDPYSNRITAMVALHKDICLK</sequence>
<dbReference type="Proteomes" id="UP000316621">
    <property type="component" value="Chromosome 7"/>
</dbReference>
<dbReference type="GO" id="GO:0005737">
    <property type="term" value="C:cytoplasm"/>
    <property type="evidence" value="ECO:0007669"/>
    <property type="project" value="TreeGrafter"/>
</dbReference>